<dbReference type="Proteomes" id="UP000198534">
    <property type="component" value="Unassembled WGS sequence"/>
</dbReference>
<dbReference type="CDD" id="cd00739">
    <property type="entry name" value="DHPS"/>
    <property type="match status" value="1"/>
</dbReference>
<evidence type="ECO:0000256" key="11">
    <source>
        <dbReference type="ARBA" id="ARBA00030193"/>
    </source>
</evidence>
<comment type="cofactor">
    <cofactor evidence="2 13">
        <name>Mg(2+)</name>
        <dbReference type="ChEBI" id="CHEBI:18420"/>
    </cofactor>
</comment>
<dbReference type="PROSITE" id="PS50972">
    <property type="entry name" value="PTERIN_BINDING"/>
    <property type="match status" value="1"/>
</dbReference>
<proteinExistence type="inferred from homology"/>
<evidence type="ECO:0000313" key="16">
    <source>
        <dbReference type="Proteomes" id="UP000198534"/>
    </source>
</evidence>
<evidence type="ECO:0000256" key="9">
    <source>
        <dbReference type="ARBA" id="ARBA00022842"/>
    </source>
</evidence>
<accession>A0A1H2X2S6</accession>
<feature type="domain" description="Pterin-binding" evidence="14">
    <location>
        <begin position="29"/>
        <end position="275"/>
    </location>
</feature>
<dbReference type="PANTHER" id="PTHR20941:SF1">
    <property type="entry name" value="FOLIC ACID SYNTHESIS PROTEIN FOL1"/>
    <property type="match status" value="1"/>
</dbReference>
<keyword evidence="10 13" id="KW-0289">Folate biosynthesis</keyword>
<dbReference type="GO" id="GO:0046656">
    <property type="term" value="P:folic acid biosynthetic process"/>
    <property type="evidence" value="ECO:0007669"/>
    <property type="project" value="UniProtKB-KW"/>
</dbReference>
<dbReference type="PROSITE" id="PS00792">
    <property type="entry name" value="DHPS_1"/>
    <property type="match status" value="1"/>
</dbReference>
<protein>
    <recommendedName>
        <fullName evidence="6 13">Dihydropteroate synthase</fullName>
        <shortName evidence="13">DHPS</shortName>
        <ecNumber evidence="5 13">2.5.1.15</ecNumber>
    </recommendedName>
    <alternativeName>
        <fullName evidence="11 13">Dihydropteroate pyrophosphorylase</fullName>
    </alternativeName>
</protein>
<evidence type="ECO:0000256" key="13">
    <source>
        <dbReference type="RuleBase" id="RU361205"/>
    </source>
</evidence>
<comment type="pathway">
    <text evidence="3 13">Cofactor biosynthesis; tetrahydrofolate biosynthesis; 7,8-dihydrofolate from 2-amino-4-hydroxy-6-hydroxymethyl-7,8-dihydropteridine diphosphate and 4-aminobenzoate: step 1/2.</text>
</comment>
<dbReference type="InterPro" id="IPR000489">
    <property type="entry name" value="Pterin-binding_dom"/>
</dbReference>
<dbReference type="PROSITE" id="PS00793">
    <property type="entry name" value="DHPS_2"/>
    <property type="match status" value="1"/>
</dbReference>
<keyword evidence="7 13" id="KW-0808">Transferase</keyword>
<evidence type="ECO:0000259" key="14">
    <source>
        <dbReference type="PROSITE" id="PS50972"/>
    </source>
</evidence>
<dbReference type="Gene3D" id="3.20.20.20">
    <property type="entry name" value="Dihydropteroate synthase-like"/>
    <property type="match status" value="1"/>
</dbReference>
<dbReference type="GO" id="GO:0046872">
    <property type="term" value="F:metal ion binding"/>
    <property type="evidence" value="ECO:0007669"/>
    <property type="project" value="UniProtKB-KW"/>
</dbReference>
<dbReference type="EC" id="2.5.1.15" evidence="5 13"/>
<dbReference type="GO" id="GO:0005829">
    <property type="term" value="C:cytosol"/>
    <property type="evidence" value="ECO:0007669"/>
    <property type="project" value="TreeGrafter"/>
</dbReference>
<evidence type="ECO:0000256" key="10">
    <source>
        <dbReference type="ARBA" id="ARBA00022909"/>
    </source>
</evidence>
<keyword evidence="8 13" id="KW-0479">Metal-binding</keyword>
<evidence type="ECO:0000313" key="15">
    <source>
        <dbReference type="EMBL" id="SDW87088.1"/>
    </source>
</evidence>
<dbReference type="SUPFAM" id="SSF51717">
    <property type="entry name" value="Dihydropteroate synthetase-like"/>
    <property type="match status" value="1"/>
</dbReference>
<evidence type="ECO:0000256" key="2">
    <source>
        <dbReference type="ARBA" id="ARBA00001946"/>
    </source>
</evidence>
<dbReference type="GO" id="GO:0004156">
    <property type="term" value="F:dihydropteroate synthase activity"/>
    <property type="evidence" value="ECO:0007669"/>
    <property type="project" value="UniProtKB-EC"/>
</dbReference>
<reference evidence="15 16" key="1">
    <citation type="submission" date="2016-10" db="EMBL/GenBank/DDBJ databases">
        <authorList>
            <person name="de Groot N.N."/>
        </authorList>
    </citation>
    <scope>NUCLEOTIDE SEQUENCE [LARGE SCALE GENOMIC DNA]</scope>
    <source>
        <strain evidence="15 16">DSM 45610</strain>
    </source>
</reference>
<keyword evidence="16" id="KW-1185">Reference proteome</keyword>
<keyword evidence="9 13" id="KW-0460">Magnesium</keyword>
<evidence type="ECO:0000256" key="5">
    <source>
        <dbReference type="ARBA" id="ARBA00012458"/>
    </source>
</evidence>
<comment type="function">
    <text evidence="12 13">Catalyzes the condensation of para-aminobenzoate (pABA) with 6-hydroxymethyl-7,8-dihydropterin diphosphate (DHPt-PP) to form 7,8-dihydropteroate (H2Pte), the immediate precursor of folate derivatives.</text>
</comment>
<dbReference type="GO" id="GO:0046654">
    <property type="term" value="P:tetrahydrofolate biosynthetic process"/>
    <property type="evidence" value="ECO:0007669"/>
    <property type="project" value="UniProtKB-UniPathway"/>
</dbReference>
<evidence type="ECO:0000256" key="12">
    <source>
        <dbReference type="ARBA" id="ARBA00053449"/>
    </source>
</evidence>
<organism evidence="15 16">
    <name type="scientific">Marininema mesophilum</name>
    <dbReference type="NCBI Taxonomy" id="1048340"/>
    <lineage>
        <taxon>Bacteria</taxon>
        <taxon>Bacillati</taxon>
        <taxon>Bacillota</taxon>
        <taxon>Bacilli</taxon>
        <taxon>Bacillales</taxon>
        <taxon>Thermoactinomycetaceae</taxon>
        <taxon>Marininema</taxon>
    </lineage>
</organism>
<dbReference type="InterPro" id="IPR011005">
    <property type="entry name" value="Dihydropteroate_synth-like_sf"/>
</dbReference>
<gene>
    <name evidence="15" type="ORF">SAMN05444487_10762</name>
</gene>
<evidence type="ECO:0000256" key="8">
    <source>
        <dbReference type="ARBA" id="ARBA00022723"/>
    </source>
</evidence>
<dbReference type="STRING" id="1048340.SAMN05444487_10762"/>
<dbReference type="UniPathway" id="UPA00077">
    <property type="reaction ID" value="UER00156"/>
</dbReference>
<evidence type="ECO:0000256" key="1">
    <source>
        <dbReference type="ARBA" id="ARBA00000012"/>
    </source>
</evidence>
<sequence length="284" mass="30808">MTQSMGVLPTPLSGPLQVGPYSLPIHERTIVMGILNVTPDSFSDGGRYHRLDVAVAHAQEMVKAGADIIDVGGESTRPGHQSVSCEEEMERVLPVIERLTQEVDLPISIDTYKAQTARYAVKAGAHIINDIWGMKKDPLMAQVVAELDVPVILMHNREKTGYNHLLDEICQELMESVALAHAAGVQGNRILLDPGIGFAKTNEDNLAVMGQLERIVGLGYPVLLGTSRKSMIGNTLGLPVTERIEGTAATVTLGITKGCQMIRIHDVKEMVRVARMTDAMVRAV</sequence>
<comment type="similarity">
    <text evidence="4 13">Belongs to the DHPS family.</text>
</comment>
<dbReference type="FunFam" id="3.20.20.20:FF:000006">
    <property type="entry name" value="Dihydropteroate synthase"/>
    <property type="match status" value="1"/>
</dbReference>
<name>A0A1H2X2S6_9BACL</name>
<dbReference type="EMBL" id="FNNQ01000007">
    <property type="protein sequence ID" value="SDW87088.1"/>
    <property type="molecule type" value="Genomic_DNA"/>
</dbReference>
<evidence type="ECO:0000256" key="3">
    <source>
        <dbReference type="ARBA" id="ARBA00004763"/>
    </source>
</evidence>
<evidence type="ECO:0000256" key="4">
    <source>
        <dbReference type="ARBA" id="ARBA00009503"/>
    </source>
</evidence>
<dbReference type="AlphaFoldDB" id="A0A1H2X2S6"/>
<dbReference type="RefSeq" id="WP_245726297.1">
    <property type="nucleotide sequence ID" value="NZ_FNNQ01000007.1"/>
</dbReference>
<evidence type="ECO:0000256" key="6">
    <source>
        <dbReference type="ARBA" id="ARBA00016919"/>
    </source>
</evidence>
<dbReference type="Pfam" id="PF00809">
    <property type="entry name" value="Pterin_bind"/>
    <property type="match status" value="1"/>
</dbReference>
<comment type="catalytic activity">
    <reaction evidence="1">
        <text>(7,8-dihydropterin-6-yl)methyl diphosphate + 4-aminobenzoate = 7,8-dihydropteroate + diphosphate</text>
        <dbReference type="Rhea" id="RHEA:19949"/>
        <dbReference type="ChEBI" id="CHEBI:17836"/>
        <dbReference type="ChEBI" id="CHEBI:17839"/>
        <dbReference type="ChEBI" id="CHEBI:33019"/>
        <dbReference type="ChEBI" id="CHEBI:72950"/>
        <dbReference type="EC" id="2.5.1.15"/>
    </reaction>
</comment>
<dbReference type="InterPro" id="IPR006390">
    <property type="entry name" value="DHP_synth_dom"/>
</dbReference>
<dbReference type="InterPro" id="IPR045031">
    <property type="entry name" value="DHP_synth-like"/>
</dbReference>
<dbReference type="NCBIfam" id="TIGR01496">
    <property type="entry name" value="DHPS"/>
    <property type="match status" value="1"/>
</dbReference>
<evidence type="ECO:0000256" key="7">
    <source>
        <dbReference type="ARBA" id="ARBA00022679"/>
    </source>
</evidence>
<dbReference type="PANTHER" id="PTHR20941">
    <property type="entry name" value="FOLATE SYNTHESIS PROTEINS"/>
    <property type="match status" value="1"/>
</dbReference>